<feature type="domain" description="HAMP" evidence="18">
    <location>
        <begin position="236"/>
        <end position="288"/>
    </location>
</feature>
<keyword evidence="14 16" id="KW-0472">Membrane</keyword>
<dbReference type="SMART" id="SM00304">
    <property type="entry name" value="HAMP"/>
    <property type="match status" value="1"/>
</dbReference>
<dbReference type="PROSITE" id="PS50109">
    <property type="entry name" value="HIS_KIN"/>
    <property type="match status" value="1"/>
</dbReference>
<evidence type="ECO:0000256" key="8">
    <source>
        <dbReference type="ARBA" id="ARBA00022692"/>
    </source>
</evidence>
<proteinExistence type="predicted"/>
<dbReference type="EC" id="2.7.13.3" evidence="3"/>
<keyword evidence="20" id="KW-1185">Reference proteome</keyword>
<feature type="transmembrane region" description="Helical" evidence="16">
    <location>
        <begin position="48"/>
        <end position="74"/>
    </location>
</feature>
<dbReference type="SMART" id="SM00387">
    <property type="entry name" value="HATPase_c"/>
    <property type="match status" value="1"/>
</dbReference>
<dbReference type="Pfam" id="PF02518">
    <property type="entry name" value="HATPase_c"/>
    <property type="match status" value="1"/>
</dbReference>
<dbReference type="InterPro" id="IPR036097">
    <property type="entry name" value="HisK_dim/P_sf"/>
</dbReference>
<dbReference type="Gene3D" id="1.10.287.130">
    <property type="match status" value="1"/>
</dbReference>
<dbReference type="PANTHER" id="PTHR44936:SF5">
    <property type="entry name" value="SENSOR HISTIDINE KINASE ENVZ"/>
    <property type="match status" value="1"/>
</dbReference>
<dbReference type="SUPFAM" id="SSF55874">
    <property type="entry name" value="ATPase domain of HSP90 chaperone/DNA topoisomerase II/histidine kinase"/>
    <property type="match status" value="1"/>
</dbReference>
<evidence type="ECO:0000256" key="11">
    <source>
        <dbReference type="ARBA" id="ARBA00022840"/>
    </source>
</evidence>
<dbReference type="InterPro" id="IPR005467">
    <property type="entry name" value="His_kinase_dom"/>
</dbReference>
<dbReference type="PANTHER" id="PTHR44936">
    <property type="entry name" value="SENSOR PROTEIN CREC"/>
    <property type="match status" value="1"/>
</dbReference>
<dbReference type="PROSITE" id="PS50885">
    <property type="entry name" value="HAMP"/>
    <property type="match status" value="1"/>
</dbReference>
<dbReference type="Proteomes" id="UP001480955">
    <property type="component" value="Unassembled WGS sequence"/>
</dbReference>
<evidence type="ECO:0000313" key="20">
    <source>
        <dbReference type="Proteomes" id="UP001480955"/>
    </source>
</evidence>
<evidence type="ECO:0000256" key="10">
    <source>
        <dbReference type="ARBA" id="ARBA00022777"/>
    </source>
</evidence>
<dbReference type="SUPFAM" id="SSF47384">
    <property type="entry name" value="Homodimeric domain of signal transducing histidine kinase"/>
    <property type="match status" value="1"/>
</dbReference>
<dbReference type="EMBL" id="JBELQE010000101">
    <property type="protein sequence ID" value="MER2252196.1"/>
    <property type="molecule type" value="Genomic_DNA"/>
</dbReference>
<dbReference type="GO" id="GO:0005524">
    <property type="term" value="F:ATP binding"/>
    <property type="evidence" value="ECO:0007669"/>
    <property type="project" value="UniProtKB-KW"/>
</dbReference>
<evidence type="ECO:0000256" key="2">
    <source>
        <dbReference type="ARBA" id="ARBA00004429"/>
    </source>
</evidence>
<protein>
    <recommendedName>
        <fullName evidence="3">histidine kinase</fullName>
        <ecNumber evidence="3">2.7.13.3</ecNumber>
    </recommendedName>
</protein>
<comment type="subcellular location">
    <subcellularLocation>
        <location evidence="2">Cell inner membrane</location>
        <topology evidence="2">Multi-pass membrane protein</topology>
    </subcellularLocation>
</comment>
<dbReference type="InterPro" id="IPR003660">
    <property type="entry name" value="HAMP_dom"/>
</dbReference>
<evidence type="ECO:0000259" key="17">
    <source>
        <dbReference type="PROSITE" id="PS50109"/>
    </source>
</evidence>
<feature type="region of interest" description="Disordered" evidence="15">
    <location>
        <begin position="1"/>
        <end position="23"/>
    </location>
</feature>
<evidence type="ECO:0000256" key="6">
    <source>
        <dbReference type="ARBA" id="ARBA00022553"/>
    </source>
</evidence>
<evidence type="ECO:0000256" key="15">
    <source>
        <dbReference type="SAM" id="MobiDB-lite"/>
    </source>
</evidence>
<keyword evidence="4" id="KW-1003">Cell membrane</keyword>
<feature type="domain" description="Histidine kinase" evidence="17">
    <location>
        <begin position="296"/>
        <end position="503"/>
    </location>
</feature>
<evidence type="ECO:0000256" key="12">
    <source>
        <dbReference type="ARBA" id="ARBA00022989"/>
    </source>
</evidence>
<evidence type="ECO:0000256" key="1">
    <source>
        <dbReference type="ARBA" id="ARBA00000085"/>
    </source>
</evidence>
<dbReference type="InterPro" id="IPR004358">
    <property type="entry name" value="Sig_transdc_His_kin-like_C"/>
</dbReference>
<feature type="compositionally biased region" description="Low complexity" evidence="15">
    <location>
        <begin position="1"/>
        <end position="17"/>
    </location>
</feature>
<evidence type="ECO:0000256" key="9">
    <source>
        <dbReference type="ARBA" id="ARBA00022741"/>
    </source>
</evidence>
<keyword evidence="10" id="KW-0418">Kinase</keyword>
<evidence type="ECO:0000256" key="4">
    <source>
        <dbReference type="ARBA" id="ARBA00022475"/>
    </source>
</evidence>
<dbReference type="PRINTS" id="PR00344">
    <property type="entry name" value="BCTRLSENSOR"/>
</dbReference>
<evidence type="ECO:0000256" key="14">
    <source>
        <dbReference type="ARBA" id="ARBA00023136"/>
    </source>
</evidence>
<reference evidence="19 20" key="1">
    <citation type="submission" date="2024-06" db="EMBL/GenBank/DDBJ databases">
        <authorList>
            <person name="Campbell A.G."/>
        </authorList>
    </citation>
    <scope>NUCLEOTIDE SEQUENCE [LARGE SCALE GENOMIC DNA]</scope>
    <source>
        <strain evidence="19 20">EM12</strain>
    </source>
</reference>
<keyword evidence="11 19" id="KW-0067">ATP-binding</keyword>
<feature type="compositionally biased region" description="Polar residues" evidence="15">
    <location>
        <begin position="137"/>
        <end position="148"/>
    </location>
</feature>
<dbReference type="Pfam" id="PF00672">
    <property type="entry name" value="HAMP"/>
    <property type="match status" value="1"/>
</dbReference>
<dbReference type="InterPro" id="IPR036890">
    <property type="entry name" value="HATPase_C_sf"/>
</dbReference>
<keyword evidence="13" id="KW-0902">Two-component regulatory system</keyword>
<dbReference type="RefSeq" id="WP_350396484.1">
    <property type="nucleotide sequence ID" value="NZ_JBELQE010000101.1"/>
</dbReference>
<gene>
    <name evidence="19" type="ORF">ABS772_19950</name>
</gene>
<keyword evidence="6" id="KW-0597">Phosphoprotein</keyword>
<name>A0ABV1QS00_9HYPH</name>
<comment type="catalytic activity">
    <reaction evidence="1">
        <text>ATP + protein L-histidine = ADP + protein N-phospho-L-histidine.</text>
        <dbReference type="EC" id="2.7.13.3"/>
    </reaction>
</comment>
<keyword evidence="12 16" id="KW-1133">Transmembrane helix</keyword>
<accession>A0ABV1QS00</accession>
<evidence type="ECO:0000313" key="19">
    <source>
        <dbReference type="EMBL" id="MER2252196.1"/>
    </source>
</evidence>
<keyword evidence="8 16" id="KW-0812">Transmembrane</keyword>
<dbReference type="InterPro" id="IPR003661">
    <property type="entry name" value="HisK_dim/P_dom"/>
</dbReference>
<dbReference type="CDD" id="cd00082">
    <property type="entry name" value="HisKA"/>
    <property type="match status" value="1"/>
</dbReference>
<keyword evidence="7" id="KW-0808">Transferase</keyword>
<dbReference type="Pfam" id="PF00512">
    <property type="entry name" value="HisKA"/>
    <property type="match status" value="1"/>
</dbReference>
<comment type="caution">
    <text evidence="19">The sequence shown here is derived from an EMBL/GenBank/DDBJ whole genome shotgun (WGS) entry which is preliminary data.</text>
</comment>
<dbReference type="Gene3D" id="3.30.565.10">
    <property type="entry name" value="Histidine kinase-like ATPase, C-terminal domain"/>
    <property type="match status" value="1"/>
</dbReference>
<evidence type="ECO:0000256" key="3">
    <source>
        <dbReference type="ARBA" id="ARBA00012438"/>
    </source>
</evidence>
<dbReference type="InterPro" id="IPR003594">
    <property type="entry name" value="HATPase_dom"/>
</dbReference>
<evidence type="ECO:0000256" key="13">
    <source>
        <dbReference type="ARBA" id="ARBA00023012"/>
    </source>
</evidence>
<evidence type="ECO:0000259" key="18">
    <source>
        <dbReference type="PROSITE" id="PS50885"/>
    </source>
</evidence>
<evidence type="ECO:0000256" key="5">
    <source>
        <dbReference type="ARBA" id="ARBA00022519"/>
    </source>
</evidence>
<sequence>MSTVRTATGPAEAPTAPEADRARRPAWRRLPWPRLPWPPLPWPRPRKAAGQIALLVVAALLAAHVLAAVMLLALREPWRPDERPGVAATRLSVVARLLDAAAPDERDGILRAAARSLPTLRLGPWDGTVPSAGQGETHGNAQGNTQGNTEDEIGRHPLIERLRDGFGRALPVTDLSPGHDRGKTGTLQIGITTPAGARLRAVLPDDFPRPPAQGPIIFTFVFLGVSLTLLSFWATRALTAPLAGLAAAAEAFGTAEEPPPLPRRGPEEVLALARALDRMRTRLLRLLDDRTQMLAAISHDLRTPITRLRLRAEFIEDERAREMTLRDLDQMNGLVESALSYVRDGQGAPGEGETTLIDLASVVQTVCDGFSDVGAAVSLERTRHVLVRGRPDDLQRAITNLVDNAVKYGGGARLVMGPAGSGDRPGVAVEVLDDGPGIPDAERSAMLQPFVRGDRARNLDAASGFGLGLSIVLAIVEGHGGRLRLENRPGGGFCARIELPLAAGRSGEAGSVESA</sequence>
<feature type="region of interest" description="Disordered" evidence="15">
    <location>
        <begin position="130"/>
        <end position="151"/>
    </location>
</feature>
<evidence type="ECO:0000256" key="7">
    <source>
        <dbReference type="ARBA" id="ARBA00022679"/>
    </source>
</evidence>
<organism evidence="19 20">
    <name type="scientific">Methylorubrum podarium</name>
    <dbReference type="NCBI Taxonomy" id="200476"/>
    <lineage>
        <taxon>Bacteria</taxon>
        <taxon>Pseudomonadati</taxon>
        <taxon>Pseudomonadota</taxon>
        <taxon>Alphaproteobacteria</taxon>
        <taxon>Hyphomicrobiales</taxon>
        <taxon>Methylobacteriaceae</taxon>
        <taxon>Methylorubrum</taxon>
    </lineage>
</organism>
<evidence type="ECO:0000256" key="16">
    <source>
        <dbReference type="SAM" id="Phobius"/>
    </source>
</evidence>
<keyword evidence="9" id="KW-0547">Nucleotide-binding</keyword>
<keyword evidence="5" id="KW-0997">Cell inner membrane</keyword>
<dbReference type="SMART" id="SM00388">
    <property type="entry name" value="HisKA"/>
    <property type="match status" value="1"/>
</dbReference>
<dbReference type="InterPro" id="IPR050980">
    <property type="entry name" value="2C_sensor_his_kinase"/>
</dbReference>